<keyword evidence="1" id="KW-0812">Transmembrane</keyword>
<keyword evidence="1" id="KW-0472">Membrane</keyword>
<dbReference type="Gene3D" id="3.30.457.10">
    <property type="entry name" value="Copper amine oxidase-like, N-terminal domain"/>
    <property type="match status" value="1"/>
</dbReference>
<sequence>MSAISQSETRSAPLPSLRKRARRMVGWFVLFAATAAIAVALLTVLIDPLQFYHRAGWYTPRFSTEERYQNPGLAKNWDYDTIIIGTSMTENFLPSQVGEQLGGKVMKLSIEGSTADEHNKIAKVALSTGKVKRVLWGLDYFSLKSNSADDGYNFPDYLYDDKWWNDYPYLFNYSVYQQFFNSIKANLQHLKPQNLEYLYNWNHAVTYGKAKVAKSYAQANVDEVYFGLNEETLDVVQQSFDDNILSLVKAYPDVEFDFYYPPYSVLRQVVWYNTNPGRFGNQLEMRKWMYEQFASLPNVKLYDFQANSEWTYDLDLYKDLSHHKQDVNSWIAEAIGADDAKYRVTDGNVDSLNAQLKQQAETAVLNADDNVVGFQVMLNGESKVFTNRVLADTKDELLVPVKQAAAALGADLGWDQATKTVTLSVNGRKLKMTVGSTEAQASGSAVTSANAPQLVGGTALIPFGFAAGQLGFNVAVDHSNGQMTVLTVQS</sequence>
<dbReference type="RefSeq" id="WP_185132700.1">
    <property type="nucleotide sequence ID" value="NZ_JACJVO010000040.1"/>
</dbReference>
<organism evidence="3 4">
    <name type="scientific">Cohnella zeiphila</name>
    <dbReference type="NCBI Taxonomy" id="2761120"/>
    <lineage>
        <taxon>Bacteria</taxon>
        <taxon>Bacillati</taxon>
        <taxon>Bacillota</taxon>
        <taxon>Bacilli</taxon>
        <taxon>Bacillales</taxon>
        <taxon>Paenibacillaceae</taxon>
        <taxon>Cohnella</taxon>
    </lineage>
</organism>
<reference evidence="3 4" key="1">
    <citation type="submission" date="2020-08" db="EMBL/GenBank/DDBJ databases">
        <title>Cohnella phylogeny.</title>
        <authorList>
            <person name="Dunlap C."/>
        </authorList>
    </citation>
    <scope>NUCLEOTIDE SEQUENCE [LARGE SCALE GENOMIC DNA]</scope>
    <source>
        <strain evidence="3 4">CBP 2801</strain>
    </source>
</reference>
<feature type="transmembrane region" description="Helical" evidence="1">
    <location>
        <begin position="25"/>
        <end position="46"/>
    </location>
</feature>
<evidence type="ECO:0000256" key="1">
    <source>
        <dbReference type="SAM" id="Phobius"/>
    </source>
</evidence>
<evidence type="ECO:0000313" key="4">
    <source>
        <dbReference type="Proteomes" id="UP000564644"/>
    </source>
</evidence>
<gene>
    <name evidence="3" type="ORF">H7C18_29450</name>
</gene>
<proteinExistence type="predicted"/>
<dbReference type="Pfam" id="PF07833">
    <property type="entry name" value="Cu_amine_oxidN1"/>
    <property type="match status" value="1"/>
</dbReference>
<dbReference type="Proteomes" id="UP000564644">
    <property type="component" value="Unassembled WGS sequence"/>
</dbReference>
<name>A0A7X0SRY8_9BACL</name>
<comment type="caution">
    <text evidence="3">The sequence shown here is derived from an EMBL/GenBank/DDBJ whole genome shotgun (WGS) entry which is preliminary data.</text>
</comment>
<keyword evidence="4" id="KW-1185">Reference proteome</keyword>
<protein>
    <submittedName>
        <fullName evidence="3">Copper amine oxidase N-terminal domain-containing protein</fullName>
    </submittedName>
</protein>
<keyword evidence="1" id="KW-1133">Transmembrane helix</keyword>
<feature type="domain" description="Copper amine oxidase-like N-terminal" evidence="2">
    <location>
        <begin position="378"/>
        <end position="484"/>
    </location>
</feature>
<accession>A0A7X0SRY8</accession>
<dbReference type="InterPro" id="IPR012854">
    <property type="entry name" value="Cu_amine_oxidase-like_N"/>
</dbReference>
<dbReference type="AlphaFoldDB" id="A0A7X0SRY8"/>
<dbReference type="EMBL" id="JACJVO010000040">
    <property type="protein sequence ID" value="MBB6735047.1"/>
    <property type="molecule type" value="Genomic_DNA"/>
</dbReference>
<dbReference type="InterPro" id="IPR036582">
    <property type="entry name" value="Mao_N_sf"/>
</dbReference>
<evidence type="ECO:0000259" key="2">
    <source>
        <dbReference type="Pfam" id="PF07833"/>
    </source>
</evidence>
<dbReference type="SUPFAM" id="SSF55383">
    <property type="entry name" value="Copper amine oxidase, domain N"/>
    <property type="match status" value="1"/>
</dbReference>
<evidence type="ECO:0000313" key="3">
    <source>
        <dbReference type="EMBL" id="MBB6735047.1"/>
    </source>
</evidence>